<protein>
    <recommendedName>
        <fullName evidence="8">MurR/RpiR family transcriptional regulator</fullName>
    </recommendedName>
</protein>
<name>A0A271KBD6_9HYPH</name>
<evidence type="ECO:0000259" key="5">
    <source>
        <dbReference type="PROSITE" id="PS51464"/>
    </source>
</evidence>
<dbReference type="SUPFAM" id="SSF46689">
    <property type="entry name" value="Homeodomain-like"/>
    <property type="match status" value="1"/>
</dbReference>
<proteinExistence type="predicted"/>
<dbReference type="CDD" id="cd05013">
    <property type="entry name" value="SIS_RpiR"/>
    <property type="match status" value="1"/>
</dbReference>
<dbReference type="Pfam" id="PF01380">
    <property type="entry name" value="SIS"/>
    <property type="match status" value="1"/>
</dbReference>
<feature type="domain" description="HTH rpiR-type" evidence="4">
    <location>
        <begin position="26"/>
        <end position="102"/>
    </location>
</feature>
<dbReference type="GO" id="GO:0003677">
    <property type="term" value="F:DNA binding"/>
    <property type="evidence" value="ECO:0007669"/>
    <property type="project" value="UniProtKB-KW"/>
</dbReference>
<dbReference type="InterPro" id="IPR046348">
    <property type="entry name" value="SIS_dom_sf"/>
</dbReference>
<dbReference type="InterPro" id="IPR036388">
    <property type="entry name" value="WH-like_DNA-bd_sf"/>
</dbReference>
<comment type="caution">
    <text evidence="6">The sequence shown here is derived from an EMBL/GenBank/DDBJ whole genome shotgun (WGS) entry which is preliminary data.</text>
</comment>
<evidence type="ECO:0000256" key="2">
    <source>
        <dbReference type="ARBA" id="ARBA00023125"/>
    </source>
</evidence>
<evidence type="ECO:0000313" key="7">
    <source>
        <dbReference type="Proteomes" id="UP000215931"/>
    </source>
</evidence>
<dbReference type="SUPFAM" id="SSF53697">
    <property type="entry name" value="SIS domain"/>
    <property type="match status" value="1"/>
</dbReference>
<keyword evidence="7" id="KW-1185">Reference proteome</keyword>
<dbReference type="PANTHER" id="PTHR30514:SF18">
    <property type="entry name" value="RPIR-FAMILY TRANSCRIPTIONAL REGULATOR"/>
    <property type="match status" value="1"/>
</dbReference>
<dbReference type="InterPro" id="IPR001347">
    <property type="entry name" value="SIS_dom"/>
</dbReference>
<feature type="domain" description="SIS" evidence="5">
    <location>
        <begin position="148"/>
        <end position="285"/>
    </location>
</feature>
<evidence type="ECO:0000256" key="3">
    <source>
        <dbReference type="ARBA" id="ARBA00023163"/>
    </source>
</evidence>
<dbReference type="InterPro" id="IPR000281">
    <property type="entry name" value="HTH_RpiR"/>
</dbReference>
<keyword evidence="3" id="KW-0804">Transcription</keyword>
<dbReference type="EMBL" id="NPKH01000030">
    <property type="protein sequence ID" value="PAP92990.1"/>
    <property type="molecule type" value="Genomic_DNA"/>
</dbReference>
<dbReference type="PROSITE" id="PS51464">
    <property type="entry name" value="SIS"/>
    <property type="match status" value="1"/>
</dbReference>
<dbReference type="Proteomes" id="UP000215931">
    <property type="component" value="Unassembled WGS sequence"/>
</dbReference>
<dbReference type="Gene3D" id="1.10.10.10">
    <property type="entry name" value="Winged helix-like DNA-binding domain superfamily/Winged helix DNA-binding domain"/>
    <property type="match status" value="1"/>
</dbReference>
<dbReference type="InterPro" id="IPR047640">
    <property type="entry name" value="RpiR-like"/>
</dbReference>
<dbReference type="InterPro" id="IPR009057">
    <property type="entry name" value="Homeodomain-like_sf"/>
</dbReference>
<dbReference type="PROSITE" id="PS51071">
    <property type="entry name" value="HTH_RPIR"/>
    <property type="match status" value="1"/>
</dbReference>
<reference evidence="6 7" key="1">
    <citation type="submission" date="2017-08" db="EMBL/GenBank/DDBJ databases">
        <title>Mesorhizobium wenxinae sp. nov., a novel rhizobial species isolated from root nodules of chickpea (Cicer arietinum L.).</title>
        <authorList>
            <person name="Zhang J."/>
        </authorList>
    </citation>
    <scope>NUCLEOTIDE SEQUENCE [LARGE SCALE GENOMIC DNA]</scope>
    <source>
        <strain evidence="7">WYCCWR 10019</strain>
    </source>
</reference>
<dbReference type="OrthoDB" id="9814676at2"/>
<sequence length="307" mass="33089">MHATIVALYQSREMLVTMYTREMGFDALLARILTELPELSSELRKAARFLVDHPDEVALVSMRVLAARSEVTPTTFVRLARRLGFGDWAALRKPFEDRLRSGKAPFAARADALVKRGSEAIFAESLRTTVANLAAAEAANGSEEIATACAILEKAQRIRVAGFRSCRAPAHALVYLCRMFRRDVTLLGGDGGAMEAELAALGKREAVVAIGFSPYSRELGPVMEAAQRHSVPIVAIVDSMAAPIARHADVTLRFSTDSPSFFPSVAAAMAIVEALAATMLARSGPAAAARVRETELELQAFGAYLPE</sequence>
<organism evidence="6 7">
    <name type="scientific">Mesorhizobium wenxiniae</name>
    <dbReference type="NCBI Taxonomy" id="2014805"/>
    <lineage>
        <taxon>Bacteria</taxon>
        <taxon>Pseudomonadati</taxon>
        <taxon>Pseudomonadota</taxon>
        <taxon>Alphaproteobacteria</taxon>
        <taxon>Hyphomicrobiales</taxon>
        <taxon>Phyllobacteriaceae</taxon>
        <taxon>Mesorhizobium</taxon>
    </lineage>
</organism>
<dbReference type="AlphaFoldDB" id="A0A271KBD6"/>
<accession>A0A271KBD6</accession>
<keyword evidence="2" id="KW-0238">DNA-binding</keyword>
<dbReference type="GO" id="GO:0003700">
    <property type="term" value="F:DNA-binding transcription factor activity"/>
    <property type="evidence" value="ECO:0007669"/>
    <property type="project" value="InterPro"/>
</dbReference>
<dbReference type="Gene3D" id="3.40.50.10490">
    <property type="entry name" value="Glucose-6-phosphate isomerase like protein, domain 1"/>
    <property type="match status" value="1"/>
</dbReference>
<dbReference type="PANTHER" id="PTHR30514">
    <property type="entry name" value="GLUCOKINASE"/>
    <property type="match status" value="1"/>
</dbReference>
<dbReference type="GO" id="GO:0097367">
    <property type="term" value="F:carbohydrate derivative binding"/>
    <property type="evidence" value="ECO:0007669"/>
    <property type="project" value="InterPro"/>
</dbReference>
<keyword evidence="1" id="KW-0805">Transcription regulation</keyword>
<dbReference type="GO" id="GO:1901135">
    <property type="term" value="P:carbohydrate derivative metabolic process"/>
    <property type="evidence" value="ECO:0007669"/>
    <property type="project" value="InterPro"/>
</dbReference>
<dbReference type="InterPro" id="IPR035472">
    <property type="entry name" value="RpiR-like_SIS"/>
</dbReference>
<evidence type="ECO:0000313" key="6">
    <source>
        <dbReference type="EMBL" id="PAP92990.1"/>
    </source>
</evidence>
<evidence type="ECO:0008006" key="8">
    <source>
        <dbReference type="Google" id="ProtNLM"/>
    </source>
</evidence>
<gene>
    <name evidence="6" type="ORF">CIT31_24735</name>
</gene>
<evidence type="ECO:0000256" key="1">
    <source>
        <dbReference type="ARBA" id="ARBA00023015"/>
    </source>
</evidence>
<evidence type="ECO:0000259" key="4">
    <source>
        <dbReference type="PROSITE" id="PS51071"/>
    </source>
</evidence>